<protein>
    <submittedName>
        <fullName evidence="2">Uncharacterized protein</fullName>
    </submittedName>
</protein>
<keyword evidence="3" id="KW-1185">Reference proteome</keyword>
<accession>A5GBV2</accession>
<evidence type="ECO:0000313" key="2">
    <source>
        <dbReference type="EMBL" id="ABQ24938.1"/>
    </source>
</evidence>
<dbReference type="OrthoDB" id="5396159at2"/>
<dbReference type="HOGENOM" id="CLU_1747021_0_0_7"/>
<reference evidence="2 3" key="1">
    <citation type="submission" date="2007-05" db="EMBL/GenBank/DDBJ databases">
        <title>Complete sequence of Geobacter uraniireducens Rf4.</title>
        <authorList>
            <consortium name="US DOE Joint Genome Institute"/>
            <person name="Copeland A."/>
            <person name="Lucas S."/>
            <person name="Lapidus A."/>
            <person name="Barry K."/>
            <person name="Detter J.C."/>
            <person name="Glavina del Rio T."/>
            <person name="Hammon N."/>
            <person name="Israni S."/>
            <person name="Dalin E."/>
            <person name="Tice H."/>
            <person name="Pitluck S."/>
            <person name="Chertkov O."/>
            <person name="Brettin T."/>
            <person name="Bruce D."/>
            <person name="Han C."/>
            <person name="Schmutz J."/>
            <person name="Larimer F."/>
            <person name="Land M."/>
            <person name="Hauser L."/>
            <person name="Kyrpides N."/>
            <person name="Mikhailova N."/>
            <person name="Shelobolina E."/>
            <person name="Aklujkar M."/>
            <person name="Lovley D."/>
            <person name="Richardson P."/>
        </authorList>
    </citation>
    <scope>NUCLEOTIDE SEQUENCE [LARGE SCALE GENOMIC DNA]</scope>
    <source>
        <strain evidence="2 3">Rf4</strain>
    </source>
</reference>
<keyword evidence="1" id="KW-1133">Transmembrane helix</keyword>
<dbReference type="EMBL" id="CP000698">
    <property type="protein sequence ID" value="ABQ24938.1"/>
    <property type="molecule type" value="Genomic_DNA"/>
</dbReference>
<dbReference type="STRING" id="351605.Gura_0728"/>
<dbReference type="AlphaFoldDB" id="A5GBV2"/>
<feature type="transmembrane region" description="Helical" evidence="1">
    <location>
        <begin position="72"/>
        <end position="90"/>
    </location>
</feature>
<dbReference type="KEGG" id="gur:Gura_0728"/>
<keyword evidence="1" id="KW-0472">Membrane</keyword>
<keyword evidence="1" id="KW-0812">Transmembrane</keyword>
<name>A5GBV2_GEOUR</name>
<organism evidence="2 3">
    <name type="scientific">Geotalea uraniireducens (strain Rf4)</name>
    <name type="common">Geobacter uraniireducens</name>
    <dbReference type="NCBI Taxonomy" id="351605"/>
    <lineage>
        <taxon>Bacteria</taxon>
        <taxon>Pseudomonadati</taxon>
        <taxon>Thermodesulfobacteriota</taxon>
        <taxon>Desulfuromonadia</taxon>
        <taxon>Geobacterales</taxon>
        <taxon>Geobacteraceae</taxon>
        <taxon>Geotalea</taxon>
    </lineage>
</organism>
<evidence type="ECO:0000256" key="1">
    <source>
        <dbReference type="SAM" id="Phobius"/>
    </source>
</evidence>
<sequence>MNTQVIDEAIDKYVHERMTGGKERAKERFLSYAYLKQGKDEVGEFLQKVGGLSRYYIDYLKVMSNPFKGPELAWLASMLTIAVYSVFLMTCEEDRMIGILLFSGTVVNGWSLLRSIAKKWCEVGVMIAIYLEIVQIAEHELEEMV</sequence>
<dbReference type="Proteomes" id="UP000006695">
    <property type="component" value="Chromosome"/>
</dbReference>
<evidence type="ECO:0000313" key="3">
    <source>
        <dbReference type="Proteomes" id="UP000006695"/>
    </source>
</evidence>
<gene>
    <name evidence="2" type="ordered locus">Gura_0728</name>
</gene>
<dbReference type="RefSeq" id="WP_011937662.1">
    <property type="nucleotide sequence ID" value="NC_009483.1"/>
</dbReference>
<feature type="transmembrane region" description="Helical" evidence="1">
    <location>
        <begin position="96"/>
        <end position="113"/>
    </location>
</feature>
<proteinExistence type="predicted"/>
<dbReference type="NCBIfam" id="NF045710">
    <property type="entry name" value="GSU0071_fam"/>
    <property type="match status" value="1"/>
</dbReference>